<dbReference type="GO" id="GO:0033554">
    <property type="term" value="P:cellular response to stress"/>
    <property type="evidence" value="ECO:0007669"/>
    <property type="project" value="UniProtKB-ARBA"/>
</dbReference>
<evidence type="ECO:0000256" key="8">
    <source>
        <dbReference type="ARBA" id="ARBA00022776"/>
    </source>
</evidence>
<dbReference type="InterPro" id="IPR029021">
    <property type="entry name" value="Prot-tyrosine_phosphatase-like"/>
</dbReference>
<evidence type="ECO:0000256" key="2">
    <source>
        <dbReference type="ARBA" id="ARBA00004496"/>
    </source>
</evidence>
<dbReference type="GO" id="GO:0005737">
    <property type="term" value="C:cytoplasm"/>
    <property type="evidence" value="ECO:0007669"/>
    <property type="project" value="UniProtKB-SubCell"/>
</dbReference>
<dbReference type="Gene3D" id="3.90.190.10">
    <property type="entry name" value="Protein tyrosine phosphatase superfamily"/>
    <property type="match status" value="2"/>
</dbReference>
<evidence type="ECO:0000256" key="1">
    <source>
        <dbReference type="ARBA" id="ARBA00004123"/>
    </source>
</evidence>
<accession>A0AAD3HCZ2</accession>
<protein>
    <recommendedName>
        <fullName evidence="4">protein-tyrosine-phosphatase</fullName>
        <ecNumber evidence="4">3.1.3.48</ecNumber>
    </recommendedName>
</protein>
<evidence type="ECO:0000256" key="13">
    <source>
        <dbReference type="ARBA" id="ARBA00023306"/>
    </source>
</evidence>
<evidence type="ECO:0000259" key="15">
    <source>
        <dbReference type="PROSITE" id="PS50054"/>
    </source>
</evidence>
<dbReference type="CDD" id="cd14499">
    <property type="entry name" value="CDC14_C"/>
    <property type="match status" value="1"/>
</dbReference>
<comment type="subcellular location">
    <subcellularLocation>
        <location evidence="2">Cytoplasm</location>
    </subcellularLocation>
    <subcellularLocation>
        <location evidence="1">Nucleus</location>
    </subcellularLocation>
</comment>
<dbReference type="InterPro" id="IPR029260">
    <property type="entry name" value="DSPn"/>
</dbReference>
<evidence type="ECO:0000256" key="14">
    <source>
        <dbReference type="SAM" id="MobiDB-lite"/>
    </source>
</evidence>
<dbReference type="GO" id="GO:0031981">
    <property type="term" value="C:nuclear lumen"/>
    <property type="evidence" value="ECO:0007669"/>
    <property type="project" value="UniProtKB-ARBA"/>
</dbReference>
<dbReference type="InterPro" id="IPR000340">
    <property type="entry name" value="Dual-sp_phosphatase_cat-dom"/>
</dbReference>
<evidence type="ECO:0000313" key="17">
    <source>
        <dbReference type="EMBL" id="GFH58681.1"/>
    </source>
</evidence>
<keyword evidence="13" id="KW-0131">Cell cycle</keyword>
<feature type="compositionally biased region" description="Basic and acidic residues" evidence="14">
    <location>
        <begin position="431"/>
        <end position="442"/>
    </location>
</feature>
<dbReference type="Pfam" id="PF14671">
    <property type="entry name" value="DSPn"/>
    <property type="match status" value="1"/>
</dbReference>
<evidence type="ECO:0000256" key="6">
    <source>
        <dbReference type="ARBA" id="ARBA00022553"/>
    </source>
</evidence>
<dbReference type="InterPro" id="IPR016130">
    <property type="entry name" value="Tyr_Pase_AS"/>
</dbReference>
<dbReference type="InterPro" id="IPR000387">
    <property type="entry name" value="Tyr_Pase_dom"/>
</dbReference>
<dbReference type="SUPFAM" id="SSF52799">
    <property type="entry name" value="(Phosphotyrosine protein) phosphatases II"/>
    <property type="match status" value="3"/>
</dbReference>
<evidence type="ECO:0000256" key="3">
    <source>
        <dbReference type="ARBA" id="ARBA00007315"/>
    </source>
</evidence>
<dbReference type="SMART" id="SM00195">
    <property type="entry name" value="DSPc"/>
    <property type="match status" value="1"/>
</dbReference>
<keyword evidence="9" id="KW-0378">Hydrolase</keyword>
<dbReference type="CDD" id="cd17657">
    <property type="entry name" value="CDC14_N"/>
    <property type="match status" value="1"/>
</dbReference>
<dbReference type="InterPro" id="IPR044506">
    <property type="entry name" value="CDC14_C"/>
</dbReference>
<sequence length="463" mass="53081">MPSSRESSSTTRTSYFGFTKGKTTASDTMSKDALSGAVKIVEGRFYYNAYATDPKTSESGIANYTYISQVVQGRDDDQQSFATKKKVHFFSIDSELVYWNFFLDFGPLNLGQLFRFCQKLNAKLQDPRLANRVIIFYSNATFEKRANAIYLLSAWLVLYMGCSPQQAIEPFESAISNRKQSKYNSPRSVLPSRGHDPLSPVPPFHDASPCECTYDLNILDCLNGLAKARANNFFNFDHFNVQEYEYFEQVENGDLNWIVKDKFLAFAGPQYKRNVSREGCYTLTPSDYIPYFKSKNVGLVARLNKKMYDENDFRRNGIEHFEQYYLDGSCPSIPILRKIVKAFESVPKEKAIAVHCKAGLGRTGTCIGAYIMKHFKFTAREVIGWMRICRPGMVIGPQQHFLEEIQQQMWYEGERMRMSPSKMLSSSSQHQRNEDKKKKYDQTSEAVIGRAGQADDLLARRMR</sequence>
<dbReference type="GO" id="GO:0051321">
    <property type="term" value="P:meiotic cell cycle"/>
    <property type="evidence" value="ECO:0007669"/>
    <property type="project" value="UniProtKB-KW"/>
</dbReference>
<evidence type="ECO:0000313" key="18">
    <source>
        <dbReference type="Proteomes" id="UP001054902"/>
    </source>
</evidence>
<keyword evidence="11" id="KW-0539">Nucleus</keyword>
<name>A0AAD3HCZ2_9STRA</name>
<evidence type="ECO:0000256" key="4">
    <source>
        <dbReference type="ARBA" id="ARBA00013064"/>
    </source>
</evidence>
<keyword evidence="10" id="KW-0904">Protein phosphatase</keyword>
<reference evidence="17 18" key="1">
    <citation type="journal article" date="2021" name="Sci. Rep.">
        <title>The genome of the diatom Chaetoceros tenuissimus carries an ancient integrated fragment of an extant virus.</title>
        <authorList>
            <person name="Hongo Y."/>
            <person name="Kimura K."/>
            <person name="Takaki Y."/>
            <person name="Yoshida Y."/>
            <person name="Baba S."/>
            <person name="Kobayashi G."/>
            <person name="Nagasaki K."/>
            <person name="Hano T."/>
            <person name="Tomaru Y."/>
        </authorList>
    </citation>
    <scope>NUCLEOTIDE SEQUENCE [LARGE SCALE GENOMIC DNA]</scope>
    <source>
        <strain evidence="17 18">NIES-3715</strain>
    </source>
</reference>
<keyword evidence="7 17" id="KW-0132">Cell division</keyword>
<dbReference type="GO" id="GO:0000278">
    <property type="term" value="P:mitotic cell cycle"/>
    <property type="evidence" value="ECO:0007669"/>
    <property type="project" value="UniProtKB-ARBA"/>
</dbReference>
<keyword evidence="6" id="KW-0597">Phosphoprotein</keyword>
<dbReference type="Proteomes" id="UP001054902">
    <property type="component" value="Unassembled WGS sequence"/>
</dbReference>
<gene>
    <name evidence="17" type="ORF">CTEN210_15157</name>
</gene>
<dbReference type="GO" id="GO:0005856">
    <property type="term" value="C:cytoskeleton"/>
    <property type="evidence" value="ECO:0007669"/>
    <property type="project" value="UniProtKB-ARBA"/>
</dbReference>
<dbReference type="PROSITE" id="PS00383">
    <property type="entry name" value="TYR_PHOSPHATASE_1"/>
    <property type="match status" value="1"/>
</dbReference>
<keyword evidence="18" id="KW-1185">Reference proteome</keyword>
<comment type="caution">
    <text evidence="17">The sequence shown here is derived from an EMBL/GenBank/DDBJ whole genome shotgun (WGS) entry which is preliminary data.</text>
</comment>
<dbReference type="GO" id="GO:0032954">
    <property type="term" value="P:regulation of cytokinetic process"/>
    <property type="evidence" value="ECO:0007669"/>
    <property type="project" value="UniProtKB-ARBA"/>
</dbReference>
<evidence type="ECO:0000256" key="11">
    <source>
        <dbReference type="ARBA" id="ARBA00023242"/>
    </source>
</evidence>
<evidence type="ECO:0000256" key="9">
    <source>
        <dbReference type="ARBA" id="ARBA00022801"/>
    </source>
</evidence>
<dbReference type="GO" id="GO:0007096">
    <property type="term" value="P:regulation of exit from mitosis"/>
    <property type="evidence" value="ECO:0007669"/>
    <property type="project" value="UniProtKB-ARBA"/>
</dbReference>
<dbReference type="Pfam" id="PF00782">
    <property type="entry name" value="DSPc"/>
    <property type="match status" value="1"/>
</dbReference>
<evidence type="ECO:0000259" key="16">
    <source>
        <dbReference type="PROSITE" id="PS50056"/>
    </source>
</evidence>
<comment type="similarity">
    <text evidence="3">Belongs to the protein-tyrosine phosphatase family. Non-receptor class CDC14 subfamily.</text>
</comment>
<dbReference type="EMBL" id="BLLK01000062">
    <property type="protein sequence ID" value="GFH58681.1"/>
    <property type="molecule type" value="Genomic_DNA"/>
</dbReference>
<dbReference type="InterPro" id="IPR020422">
    <property type="entry name" value="TYR_PHOSPHATASE_DUAL_dom"/>
</dbReference>
<keyword evidence="8" id="KW-0498">Mitosis</keyword>
<feature type="domain" description="Tyrosine-protein phosphatase" evidence="15">
    <location>
        <begin position="266"/>
        <end position="414"/>
    </location>
</feature>
<keyword evidence="5" id="KW-0963">Cytoplasm</keyword>
<dbReference type="AlphaFoldDB" id="A0AAD3HCZ2"/>
<feature type="region of interest" description="Disordered" evidence="14">
    <location>
        <begin position="421"/>
        <end position="445"/>
    </location>
</feature>
<dbReference type="PROSITE" id="PS50054">
    <property type="entry name" value="TYR_PHOSPHATASE_DUAL"/>
    <property type="match status" value="1"/>
</dbReference>
<keyword evidence="12" id="KW-0469">Meiosis</keyword>
<proteinExistence type="inferred from homology"/>
<dbReference type="EC" id="3.1.3.48" evidence="4"/>
<evidence type="ECO:0000256" key="7">
    <source>
        <dbReference type="ARBA" id="ARBA00022618"/>
    </source>
</evidence>
<feature type="domain" description="Tyrosine specific protein phosphatases" evidence="16">
    <location>
        <begin position="337"/>
        <end position="401"/>
    </location>
</feature>
<dbReference type="GO" id="GO:0051301">
    <property type="term" value="P:cell division"/>
    <property type="evidence" value="ECO:0007669"/>
    <property type="project" value="UniProtKB-KW"/>
</dbReference>
<dbReference type="InterPro" id="IPR050561">
    <property type="entry name" value="PTP"/>
</dbReference>
<evidence type="ECO:0000256" key="5">
    <source>
        <dbReference type="ARBA" id="ARBA00022490"/>
    </source>
</evidence>
<dbReference type="PROSITE" id="PS50056">
    <property type="entry name" value="TYR_PHOSPHATASE_2"/>
    <property type="match status" value="1"/>
</dbReference>
<dbReference type="PANTHER" id="PTHR23339">
    <property type="entry name" value="TYROSINE SPECIFIC PROTEIN PHOSPHATASE AND DUAL SPECIFICITY PROTEIN PHOSPHATASE"/>
    <property type="match status" value="1"/>
</dbReference>
<evidence type="ECO:0000256" key="12">
    <source>
        <dbReference type="ARBA" id="ARBA00023254"/>
    </source>
</evidence>
<evidence type="ECO:0000256" key="10">
    <source>
        <dbReference type="ARBA" id="ARBA00022912"/>
    </source>
</evidence>
<dbReference type="FunFam" id="3.90.190.10:FF:000038">
    <property type="entry name" value="Tyrosine-protein phosphatase CDC14"/>
    <property type="match status" value="1"/>
</dbReference>
<dbReference type="GO" id="GO:0004725">
    <property type="term" value="F:protein tyrosine phosphatase activity"/>
    <property type="evidence" value="ECO:0007669"/>
    <property type="project" value="UniProtKB-EC"/>
</dbReference>
<organism evidence="17 18">
    <name type="scientific">Chaetoceros tenuissimus</name>
    <dbReference type="NCBI Taxonomy" id="426638"/>
    <lineage>
        <taxon>Eukaryota</taxon>
        <taxon>Sar</taxon>
        <taxon>Stramenopiles</taxon>
        <taxon>Ochrophyta</taxon>
        <taxon>Bacillariophyta</taxon>
        <taxon>Coscinodiscophyceae</taxon>
        <taxon>Chaetocerotophycidae</taxon>
        <taxon>Chaetocerotales</taxon>
        <taxon>Chaetocerotaceae</taxon>
        <taxon>Chaetoceros</taxon>
    </lineage>
</organism>